<keyword evidence="8" id="KW-1185">Reference proteome</keyword>
<evidence type="ECO:0000313" key="7">
    <source>
        <dbReference type="EMBL" id="NEN75134.1"/>
    </source>
</evidence>
<sequence>MKKKTRVQEVCDWIIDKIERNIYLPRYKIPSIRQLALKLNISTFSVAQAYDTLVSMGYIKSAQGAGFFVCERINCSNNINLAPSLIHNVSDTGWLMSHLFSELPKNKASGSGLLPDEWLLDAEIISNAVRKAAKEVSEFIYSYGHIQGYQPLRELFSQQLDELGIKVNPNTVITMPGVSSAIQTVLRVLVKENDYVIVDDPSWFWLLGCLHQLNIKVLSVPRNKNGPDIEKLENILKTYHPKLYITNSVLNNPTSYNISPSIMYKVLSLLHKYDAYLLEDDIYSHLDDSRNTLRYASLDQLERVFYITGVSKVIGANWRVGFLCSPYDFLEKILRQKMLSNMTSTELTERAIYKIWLHPGYKKHIDNMKIKLAKKHEKLKNELEKIGISYPKDSNIGIFLWVNTHLDTTQMALAASKEEFLLAPGYLFSQHTDFSTYLRLNVTRTDEEFISWLNMYRLKILKK</sequence>
<accession>A0A6L9Y5P7</accession>
<protein>
    <submittedName>
        <fullName evidence="7">PLP-dependent aminotransferase family protein</fullName>
    </submittedName>
</protein>
<dbReference type="Gene3D" id="3.90.1150.10">
    <property type="entry name" value="Aspartate Aminotransferase, domain 1"/>
    <property type="match status" value="1"/>
</dbReference>
<dbReference type="InterPro" id="IPR015421">
    <property type="entry name" value="PyrdxlP-dep_Trfase_major"/>
</dbReference>
<evidence type="ECO:0000256" key="5">
    <source>
        <dbReference type="ARBA" id="ARBA00023163"/>
    </source>
</evidence>
<comment type="caution">
    <text evidence="7">The sequence shown here is derived from an EMBL/GenBank/DDBJ whole genome shotgun (WGS) entry which is preliminary data.</text>
</comment>
<dbReference type="InterPro" id="IPR015424">
    <property type="entry name" value="PyrdxlP-dep_Trfase"/>
</dbReference>
<dbReference type="Gene3D" id="3.40.640.10">
    <property type="entry name" value="Type I PLP-dependent aspartate aminotransferase-like (Major domain)"/>
    <property type="match status" value="1"/>
</dbReference>
<evidence type="ECO:0000313" key="8">
    <source>
        <dbReference type="Proteomes" id="UP000477651"/>
    </source>
</evidence>
<dbReference type="InterPro" id="IPR004839">
    <property type="entry name" value="Aminotransferase_I/II_large"/>
</dbReference>
<keyword evidence="2" id="KW-0663">Pyridoxal phosphate</keyword>
<dbReference type="GO" id="GO:0008483">
    <property type="term" value="F:transaminase activity"/>
    <property type="evidence" value="ECO:0007669"/>
    <property type="project" value="UniProtKB-KW"/>
</dbReference>
<dbReference type="SMART" id="SM00345">
    <property type="entry name" value="HTH_GNTR"/>
    <property type="match status" value="1"/>
</dbReference>
<keyword evidence="5" id="KW-0804">Transcription</keyword>
<name>A0A6L9Y5P7_9BURK</name>
<dbReference type="InterPro" id="IPR015422">
    <property type="entry name" value="PyrdxlP-dep_Trfase_small"/>
</dbReference>
<keyword evidence="7" id="KW-0808">Transferase</keyword>
<dbReference type="GO" id="GO:0003700">
    <property type="term" value="F:DNA-binding transcription factor activity"/>
    <property type="evidence" value="ECO:0007669"/>
    <property type="project" value="InterPro"/>
</dbReference>
<feature type="domain" description="HTH gntR-type" evidence="6">
    <location>
        <begin position="4"/>
        <end position="72"/>
    </location>
</feature>
<dbReference type="InterPro" id="IPR051446">
    <property type="entry name" value="HTH_trans_reg/aminotransferase"/>
</dbReference>
<dbReference type="PROSITE" id="PS50949">
    <property type="entry name" value="HTH_GNTR"/>
    <property type="match status" value="1"/>
</dbReference>
<organism evidence="7 8">
    <name type="scientific">Pelistega ratti</name>
    <dbReference type="NCBI Taxonomy" id="2652177"/>
    <lineage>
        <taxon>Bacteria</taxon>
        <taxon>Pseudomonadati</taxon>
        <taxon>Pseudomonadota</taxon>
        <taxon>Betaproteobacteria</taxon>
        <taxon>Burkholderiales</taxon>
        <taxon>Alcaligenaceae</taxon>
        <taxon>Pelistega</taxon>
    </lineage>
</organism>
<dbReference type="InterPro" id="IPR000524">
    <property type="entry name" value="Tscrpt_reg_HTH_GntR"/>
</dbReference>
<keyword evidence="7" id="KW-0032">Aminotransferase</keyword>
<keyword evidence="3" id="KW-0805">Transcription regulation</keyword>
<dbReference type="AlphaFoldDB" id="A0A6L9Y5P7"/>
<dbReference type="GO" id="GO:0003677">
    <property type="term" value="F:DNA binding"/>
    <property type="evidence" value="ECO:0007669"/>
    <property type="project" value="UniProtKB-KW"/>
</dbReference>
<gene>
    <name evidence="7" type="ORF">F9B74_02175</name>
</gene>
<dbReference type="RefSeq" id="WP_163763878.1">
    <property type="nucleotide sequence ID" value="NZ_JAAGYR010000003.1"/>
</dbReference>
<dbReference type="GO" id="GO:0030170">
    <property type="term" value="F:pyridoxal phosphate binding"/>
    <property type="evidence" value="ECO:0007669"/>
    <property type="project" value="InterPro"/>
</dbReference>
<dbReference type="PANTHER" id="PTHR46577:SF2">
    <property type="entry name" value="TRANSCRIPTIONAL REGULATORY PROTEIN"/>
    <property type="match status" value="1"/>
</dbReference>
<reference evidence="7 8" key="1">
    <citation type="submission" date="2020-02" db="EMBL/GenBank/DDBJ databases">
        <title>Pelistega sp. NLN82 were isolated from wild rodents of the Hainan Island.</title>
        <authorList>
            <person name="Niu N."/>
            <person name="Zhou J."/>
        </authorList>
    </citation>
    <scope>NUCLEOTIDE SEQUENCE [LARGE SCALE GENOMIC DNA]</scope>
    <source>
        <strain evidence="7 8">NLN82</strain>
    </source>
</reference>
<evidence type="ECO:0000259" key="6">
    <source>
        <dbReference type="PROSITE" id="PS50949"/>
    </source>
</evidence>
<evidence type="ECO:0000256" key="1">
    <source>
        <dbReference type="ARBA" id="ARBA00005384"/>
    </source>
</evidence>
<dbReference type="Pfam" id="PF00392">
    <property type="entry name" value="GntR"/>
    <property type="match status" value="1"/>
</dbReference>
<dbReference type="PANTHER" id="PTHR46577">
    <property type="entry name" value="HTH-TYPE TRANSCRIPTIONAL REGULATORY PROTEIN GABR"/>
    <property type="match status" value="1"/>
</dbReference>
<evidence type="ECO:0000256" key="2">
    <source>
        <dbReference type="ARBA" id="ARBA00022898"/>
    </source>
</evidence>
<comment type="similarity">
    <text evidence="1">In the C-terminal section; belongs to the class-I pyridoxal-phosphate-dependent aminotransferase family.</text>
</comment>
<dbReference type="Gene3D" id="1.10.10.10">
    <property type="entry name" value="Winged helix-like DNA-binding domain superfamily/Winged helix DNA-binding domain"/>
    <property type="match status" value="1"/>
</dbReference>
<dbReference type="EMBL" id="JAAGYR010000003">
    <property type="protein sequence ID" value="NEN75134.1"/>
    <property type="molecule type" value="Genomic_DNA"/>
</dbReference>
<dbReference type="SUPFAM" id="SSF46785">
    <property type="entry name" value="Winged helix' DNA-binding domain"/>
    <property type="match status" value="1"/>
</dbReference>
<evidence type="ECO:0000256" key="4">
    <source>
        <dbReference type="ARBA" id="ARBA00023125"/>
    </source>
</evidence>
<dbReference type="InterPro" id="IPR036390">
    <property type="entry name" value="WH_DNA-bd_sf"/>
</dbReference>
<dbReference type="Pfam" id="PF00155">
    <property type="entry name" value="Aminotran_1_2"/>
    <property type="match status" value="1"/>
</dbReference>
<proteinExistence type="inferred from homology"/>
<evidence type="ECO:0000256" key="3">
    <source>
        <dbReference type="ARBA" id="ARBA00023015"/>
    </source>
</evidence>
<dbReference type="CDD" id="cd00609">
    <property type="entry name" value="AAT_like"/>
    <property type="match status" value="1"/>
</dbReference>
<dbReference type="CDD" id="cd07377">
    <property type="entry name" value="WHTH_GntR"/>
    <property type="match status" value="1"/>
</dbReference>
<dbReference type="Proteomes" id="UP000477651">
    <property type="component" value="Unassembled WGS sequence"/>
</dbReference>
<dbReference type="InterPro" id="IPR036388">
    <property type="entry name" value="WH-like_DNA-bd_sf"/>
</dbReference>
<dbReference type="SUPFAM" id="SSF53383">
    <property type="entry name" value="PLP-dependent transferases"/>
    <property type="match status" value="1"/>
</dbReference>
<keyword evidence="4" id="KW-0238">DNA-binding</keyword>